<gene>
    <name evidence="1" type="ORF">GTP69_04675</name>
</gene>
<sequence length="91" mass="10952">MTIYTWDEAKRKSNLCKHGLDFADACAVLEAEALVIEDFRHDYGEQRYNAYGWWNAQIVCITYTERRNGLRIISFRKATRQESRRYLRRSR</sequence>
<dbReference type="RefSeq" id="WP_161053770.1">
    <property type="nucleotide sequence ID" value="NZ_WWCT01000002.1"/>
</dbReference>
<protein>
    <submittedName>
        <fullName evidence="1">BrnT family toxin</fullName>
    </submittedName>
</protein>
<evidence type="ECO:0000313" key="2">
    <source>
        <dbReference type="Proteomes" id="UP000642144"/>
    </source>
</evidence>
<accession>A0ABW9VVL2</accession>
<comment type="caution">
    <text evidence="1">The sequence shown here is derived from an EMBL/GenBank/DDBJ whole genome shotgun (WGS) entry which is preliminary data.</text>
</comment>
<reference evidence="1 2" key="1">
    <citation type="submission" date="2019-12" db="EMBL/GenBank/DDBJ databases">
        <title>Novel species isolated from a subtropical stream in China.</title>
        <authorList>
            <person name="Lu H."/>
        </authorList>
    </citation>
    <scope>NUCLEOTIDE SEQUENCE [LARGE SCALE GENOMIC DNA]</scope>
    <source>
        <strain evidence="1 2">CY42W</strain>
    </source>
</reference>
<dbReference type="Pfam" id="PF04365">
    <property type="entry name" value="BrnT_toxin"/>
    <property type="match status" value="1"/>
</dbReference>
<dbReference type="InterPro" id="IPR007460">
    <property type="entry name" value="BrnT_toxin"/>
</dbReference>
<proteinExistence type="predicted"/>
<organism evidence="1 2">
    <name type="scientific">Duganella levis</name>
    <dbReference type="NCBI Taxonomy" id="2692169"/>
    <lineage>
        <taxon>Bacteria</taxon>
        <taxon>Pseudomonadati</taxon>
        <taxon>Pseudomonadota</taxon>
        <taxon>Betaproteobacteria</taxon>
        <taxon>Burkholderiales</taxon>
        <taxon>Oxalobacteraceae</taxon>
        <taxon>Telluria group</taxon>
        <taxon>Duganella</taxon>
    </lineage>
</organism>
<dbReference type="Gene3D" id="3.10.450.530">
    <property type="entry name" value="Ribonuclease toxin, BrnT, of type II toxin-antitoxin system"/>
    <property type="match status" value="1"/>
</dbReference>
<dbReference type="InterPro" id="IPR038573">
    <property type="entry name" value="BrnT_sf"/>
</dbReference>
<evidence type="ECO:0000313" key="1">
    <source>
        <dbReference type="EMBL" id="MYN25690.1"/>
    </source>
</evidence>
<dbReference type="EMBL" id="WWCT01000002">
    <property type="protein sequence ID" value="MYN25690.1"/>
    <property type="molecule type" value="Genomic_DNA"/>
</dbReference>
<keyword evidence="2" id="KW-1185">Reference proteome</keyword>
<name>A0ABW9VVL2_9BURK</name>
<dbReference type="Proteomes" id="UP000642144">
    <property type="component" value="Unassembled WGS sequence"/>
</dbReference>